<evidence type="ECO:0000313" key="1">
    <source>
        <dbReference type="EMBL" id="GLK47685.1"/>
    </source>
</evidence>
<name>A0ABQ5T6C7_9CAUL</name>
<keyword evidence="2" id="KW-1185">Reference proteome</keyword>
<gene>
    <name evidence="1" type="ORF">GCM10017620_06580</name>
</gene>
<sequence length="126" mass="13488">MATVAVMTDALSARADLFLLEPGFEDPAFPGAVYFDRYSALLEGVLRSYPRLEEVIVVHRVGFERPRRTVAALAGPDHQTLPRLVLPAGVQTEQAGPTHEGRRSVAGAGAIIACLVELYGLAAPHP</sequence>
<comment type="caution">
    <text evidence="1">The sequence shown here is derived from an EMBL/GenBank/DDBJ whole genome shotgun (WGS) entry which is preliminary data.</text>
</comment>
<dbReference type="InterPro" id="IPR021439">
    <property type="entry name" value="DUF3088"/>
</dbReference>
<reference evidence="1" key="1">
    <citation type="journal article" date="2014" name="Int. J. Syst. Evol. Microbiol.">
        <title>Complete genome of a new Firmicutes species belonging to the dominant human colonic microbiota ('Ruminococcus bicirculans') reveals two chromosomes and a selective capacity to utilize plant glucans.</title>
        <authorList>
            <consortium name="NISC Comparative Sequencing Program"/>
            <person name="Wegmann U."/>
            <person name="Louis P."/>
            <person name="Goesmann A."/>
            <person name="Henrissat B."/>
            <person name="Duncan S.H."/>
            <person name="Flint H.J."/>
        </authorList>
    </citation>
    <scope>NUCLEOTIDE SEQUENCE</scope>
    <source>
        <strain evidence="1">VKM B-1499</strain>
    </source>
</reference>
<organism evidence="1 2">
    <name type="scientific">Brevundimonas intermedia</name>
    <dbReference type="NCBI Taxonomy" id="74315"/>
    <lineage>
        <taxon>Bacteria</taxon>
        <taxon>Pseudomonadati</taxon>
        <taxon>Pseudomonadota</taxon>
        <taxon>Alphaproteobacteria</taxon>
        <taxon>Caulobacterales</taxon>
        <taxon>Caulobacteraceae</taxon>
        <taxon>Brevundimonas</taxon>
    </lineage>
</organism>
<dbReference type="EMBL" id="BSFD01000002">
    <property type="protein sequence ID" value="GLK47685.1"/>
    <property type="molecule type" value="Genomic_DNA"/>
</dbReference>
<dbReference type="Pfam" id="PF11287">
    <property type="entry name" value="DUF3088"/>
    <property type="match status" value="1"/>
</dbReference>
<evidence type="ECO:0000313" key="2">
    <source>
        <dbReference type="Proteomes" id="UP001143509"/>
    </source>
</evidence>
<protein>
    <submittedName>
        <fullName evidence="1">Uncharacterized protein</fullName>
    </submittedName>
</protein>
<reference evidence="1" key="2">
    <citation type="submission" date="2023-01" db="EMBL/GenBank/DDBJ databases">
        <authorList>
            <person name="Sun Q."/>
            <person name="Evtushenko L."/>
        </authorList>
    </citation>
    <scope>NUCLEOTIDE SEQUENCE</scope>
    <source>
        <strain evidence="1">VKM B-1499</strain>
    </source>
</reference>
<dbReference type="Proteomes" id="UP001143509">
    <property type="component" value="Unassembled WGS sequence"/>
</dbReference>
<proteinExistence type="predicted"/>
<accession>A0ABQ5T6C7</accession>